<dbReference type="Proteomes" id="UP000008311">
    <property type="component" value="Unassembled WGS sequence"/>
</dbReference>
<proteinExistence type="predicted"/>
<organism evidence="1 2">
    <name type="scientific">Ricinus communis</name>
    <name type="common">Castor bean</name>
    <dbReference type="NCBI Taxonomy" id="3988"/>
    <lineage>
        <taxon>Eukaryota</taxon>
        <taxon>Viridiplantae</taxon>
        <taxon>Streptophyta</taxon>
        <taxon>Embryophyta</taxon>
        <taxon>Tracheophyta</taxon>
        <taxon>Spermatophyta</taxon>
        <taxon>Magnoliopsida</taxon>
        <taxon>eudicotyledons</taxon>
        <taxon>Gunneridae</taxon>
        <taxon>Pentapetalae</taxon>
        <taxon>rosids</taxon>
        <taxon>fabids</taxon>
        <taxon>Malpighiales</taxon>
        <taxon>Euphorbiaceae</taxon>
        <taxon>Acalyphoideae</taxon>
        <taxon>Acalypheae</taxon>
        <taxon>Ricinus</taxon>
    </lineage>
</organism>
<dbReference type="InParanoid" id="B9S345"/>
<evidence type="ECO:0000313" key="1">
    <source>
        <dbReference type="EMBL" id="EEF41969.1"/>
    </source>
</evidence>
<keyword evidence="2" id="KW-1185">Reference proteome</keyword>
<protein>
    <submittedName>
        <fullName evidence="1">Uncharacterized protein</fullName>
    </submittedName>
</protein>
<name>B9S345_RICCO</name>
<sequence length="58" mass="6823">MACFIVDMQWKQPWCMDGQKLSSRILILLRSILFYRHYGQIGRLNRLYGKCLVVGCLS</sequence>
<evidence type="ECO:0000313" key="2">
    <source>
        <dbReference type="Proteomes" id="UP000008311"/>
    </source>
</evidence>
<dbReference type="EMBL" id="EQ973856">
    <property type="protein sequence ID" value="EEF41969.1"/>
    <property type="molecule type" value="Genomic_DNA"/>
</dbReference>
<gene>
    <name evidence="1" type="ORF">RCOM_1397410</name>
</gene>
<reference evidence="2" key="1">
    <citation type="journal article" date="2010" name="Nat. Biotechnol.">
        <title>Draft genome sequence of the oilseed species Ricinus communis.</title>
        <authorList>
            <person name="Chan A.P."/>
            <person name="Crabtree J."/>
            <person name="Zhao Q."/>
            <person name="Lorenzi H."/>
            <person name="Orvis J."/>
            <person name="Puiu D."/>
            <person name="Melake-Berhan A."/>
            <person name="Jones K.M."/>
            <person name="Redman J."/>
            <person name="Chen G."/>
            <person name="Cahoon E.B."/>
            <person name="Gedil M."/>
            <person name="Stanke M."/>
            <person name="Haas B.J."/>
            <person name="Wortman J.R."/>
            <person name="Fraser-Liggett C.M."/>
            <person name="Ravel J."/>
            <person name="Rabinowicz P.D."/>
        </authorList>
    </citation>
    <scope>NUCLEOTIDE SEQUENCE [LARGE SCALE GENOMIC DNA]</scope>
    <source>
        <strain evidence="2">cv. Hale</strain>
    </source>
</reference>
<accession>B9S345</accession>
<dbReference type="AlphaFoldDB" id="B9S345"/>